<dbReference type="Gene3D" id="1.10.630.10">
    <property type="entry name" value="Cytochrome P450"/>
    <property type="match status" value="1"/>
</dbReference>
<evidence type="ECO:0000256" key="2">
    <source>
        <dbReference type="ARBA" id="ARBA00022692"/>
    </source>
</evidence>
<dbReference type="SUPFAM" id="SSF48264">
    <property type="entry name" value="Cytochrome P450"/>
    <property type="match status" value="1"/>
</dbReference>
<accession>A0A0E0CGU3</accession>
<name>A0A0E0CGU3_9ORYZ</name>
<keyword evidence="2" id="KW-0812">Transmembrane</keyword>
<evidence type="ECO:0000313" key="6">
    <source>
        <dbReference type="EnsemblPlants" id="OMERI02G07290.1"/>
    </source>
</evidence>
<dbReference type="GO" id="GO:0005506">
    <property type="term" value="F:iron ion binding"/>
    <property type="evidence" value="ECO:0007669"/>
    <property type="project" value="InterPro"/>
</dbReference>
<keyword evidence="4" id="KW-1133">Transmembrane helix</keyword>
<dbReference type="PRINTS" id="PR00385">
    <property type="entry name" value="P450"/>
</dbReference>
<comment type="similarity">
    <text evidence="1">Belongs to the cytochrome P450 family.</text>
</comment>
<dbReference type="PRINTS" id="PR00463">
    <property type="entry name" value="EP450I"/>
</dbReference>
<dbReference type="Gramene" id="OMERI02G07290.1">
    <property type="protein sequence ID" value="OMERI02G07290.1"/>
    <property type="gene ID" value="OMERI02G07290"/>
</dbReference>
<protein>
    <recommendedName>
        <fullName evidence="8">Cytochrome P450</fullName>
    </recommendedName>
</protein>
<dbReference type="EnsemblPlants" id="OMERI02G07290.1">
    <property type="protein sequence ID" value="OMERI02G07290.1"/>
    <property type="gene ID" value="OMERI02G07290"/>
</dbReference>
<reference evidence="6" key="2">
    <citation type="submission" date="2018-05" db="EMBL/GenBank/DDBJ databases">
        <title>OmerRS3 (Oryza meridionalis Reference Sequence Version 3).</title>
        <authorList>
            <person name="Zhang J."/>
            <person name="Kudrna D."/>
            <person name="Lee S."/>
            <person name="Talag J."/>
            <person name="Welchert J."/>
            <person name="Wing R.A."/>
        </authorList>
    </citation>
    <scope>NUCLEOTIDE SEQUENCE [LARGE SCALE GENOMIC DNA]</scope>
    <source>
        <strain evidence="6">cv. OR44</strain>
    </source>
</reference>
<dbReference type="InterPro" id="IPR036396">
    <property type="entry name" value="Cyt_P450_sf"/>
</dbReference>
<sequence>MADLARRHGAPLMYLRLDEVFFVVASSPDAAREVLRAQDANFASRPWSPTLRVMMADGEGLAFARYGAHWRRLRKICVLELLGPRRVRSFRRVREEEVARLLAAVAAAADAVVNVSERAAVLVTDTTVRAMIGDRFERRDEYLEGVAEVGKLLLGFSLGDLFPSSRLASLVSGTARRAAASHRKMFELMDYAIRQHQERKAAMDADEDILDVLLRIQKEEGHDAPHTMGDVKDTILDLFAAGTETSTATLQWAMSEVVRNPRIMQKAQAELRNKLQGKPSVTEDDLVGLTYLKLVIKETLRLHPAAPMLIPRECGESCKVLGYDVPKGTNVLINAWAIGRDPNYWDNTETFKSERYENSKFDFRGTDFEYIPFGSGRKIYPGPAFAHAILELALAALLYHFDWELPCGVAPGEVDMAEETGVVVRPKNDLYLRPVVRVPPGAASSGNGGTYSRAPNLLA</sequence>
<reference evidence="6" key="1">
    <citation type="submission" date="2015-04" db="UniProtKB">
        <authorList>
            <consortium name="EnsemblPlants"/>
        </authorList>
    </citation>
    <scope>IDENTIFICATION</scope>
</reference>
<dbReference type="GO" id="GO:0016705">
    <property type="term" value="F:oxidoreductase activity, acting on paired donors, with incorporation or reduction of molecular oxygen"/>
    <property type="evidence" value="ECO:0007669"/>
    <property type="project" value="InterPro"/>
</dbReference>
<evidence type="ECO:0000256" key="4">
    <source>
        <dbReference type="ARBA" id="ARBA00022989"/>
    </source>
</evidence>
<keyword evidence="5" id="KW-0408">Iron</keyword>
<dbReference type="HOGENOM" id="CLU_001570_4_1_1"/>
<evidence type="ECO:0000256" key="5">
    <source>
        <dbReference type="ARBA" id="ARBA00023004"/>
    </source>
</evidence>
<evidence type="ECO:0000256" key="1">
    <source>
        <dbReference type="ARBA" id="ARBA00010617"/>
    </source>
</evidence>
<evidence type="ECO:0000313" key="7">
    <source>
        <dbReference type="Proteomes" id="UP000008021"/>
    </source>
</evidence>
<dbReference type="PANTHER" id="PTHR47955">
    <property type="entry name" value="CYTOCHROME P450 FAMILY 71 PROTEIN"/>
    <property type="match status" value="1"/>
</dbReference>
<keyword evidence="7" id="KW-1185">Reference proteome</keyword>
<evidence type="ECO:0000256" key="3">
    <source>
        <dbReference type="ARBA" id="ARBA00022723"/>
    </source>
</evidence>
<dbReference type="STRING" id="40149.A0A0E0CGU3"/>
<dbReference type="GO" id="GO:0004497">
    <property type="term" value="F:monooxygenase activity"/>
    <property type="evidence" value="ECO:0007669"/>
    <property type="project" value="InterPro"/>
</dbReference>
<evidence type="ECO:0008006" key="8">
    <source>
        <dbReference type="Google" id="ProtNLM"/>
    </source>
</evidence>
<dbReference type="FunFam" id="1.10.630.10:FF:000064">
    <property type="entry name" value="Cytochrome P450 monooxygenase"/>
    <property type="match status" value="1"/>
</dbReference>
<keyword evidence="4" id="KW-0472">Membrane</keyword>
<dbReference type="Proteomes" id="UP000008021">
    <property type="component" value="Chromosome 2"/>
</dbReference>
<dbReference type="PANTHER" id="PTHR47955:SF21">
    <property type="entry name" value="OS06G0642300 PROTEIN"/>
    <property type="match status" value="1"/>
</dbReference>
<dbReference type="AlphaFoldDB" id="A0A0E0CGU3"/>
<proteinExistence type="inferred from homology"/>
<dbReference type="Pfam" id="PF00067">
    <property type="entry name" value="p450"/>
    <property type="match status" value="1"/>
</dbReference>
<dbReference type="InterPro" id="IPR001128">
    <property type="entry name" value="Cyt_P450"/>
</dbReference>
<dbReference type="InterPro" id="IPR002401">
    <property type="entry name" value="Cyt_P450_E_grp-I"/>
</dbReference>
<organism evidence="6">
    <name type="scientific">Oryza meridionalis</name>
    <dbReference type="NCBI Taxonomy" id="40149"/>
    <lineage>
        <taxon>Eukaryota</taxon>
        <taxon>Viridiplantae</taxon>
        <taxon>Streptophyta</taxon>
        <taxon>Embryophyta</taxon>
        <taxon>Tracheophyta</taxon>
        <taxon>Spermatophyta</taxon>
        <taxon>Magnoliopsida</taxon>
        <taxon>Liliopsida</taxon>
        <taxon>Poales</taxon>
        <taxon>Poaceae</taxon>
        <taxon>BOP clade</taxon>
        <taxon>Oryzoideae</taxon>
        <taxon>Oryzeae</taxon>
        <taxon>Oryzinae</taxon>
        <taxon>Oryza</taxon>
    </lineage>
</organism>
<keyword evidence="3" id="KW-0479">Metal-binding</keyword>
<dbReference type="eggNOG" id="KOG0156">
    <property type="taxonomic scope" value="Eukaryota"/>
</dbReference>
<dbReference type="GO" id="GO:0020037">
    <property type="term" value="F:heme binding"/>
    <property type="evidence" value="ECO:0007669"/>
    <property type="project" value="InterPro"/>
</dbReference>